<evidence type="ECO:0000256" key="1">
    <source>
        <dbReference type="ARBA" id="ARBA00004651"/>
    </source>
</evidence>
<name>A0ABP5PVS0_9ACTN</name>
<evidence type="ECO:0000313" key="8">
    <source>
        <dbReference type="Proteomes" id="UP001499843"/>
    </source>
</evidence>
<protein>
    <submittedName>
        <fullName evidence="7">Amino acid permease</fullName>
    </submittedName>
</protein>
<dbReference type="Proteomes" id="UP001499843">
    <property type="component" value="Unassembled WGS sequence"/>
</dbReference>
<feature type="transmembrane region" description="Helical" evidence="6">
    <location>
        <begin position="281"/>
        <end position="303"/>
    </location>
</feature>
<feature type="transmembrane region" description="Helical" evidence="6">
    <location>
        <begin position="77"/>
        <end position="101"/>
    </location>
</feature>
<feature type="transmembrane region" description="Helical" evidence="6">
    <location>
        <begin position="362"/>
        <end position="380"/>
    </location>
</feature>
<organism evidence="7 8">
    <name type="scientific">Nonomuraea monospora</name>
    <dbReference type="NCBI Taxonomy" id="568818"/>
    <lineage>
        <taxon>Bacteria</taxon>
        <taxon>Bacillati</taxon>
        <taxon>Actinomycetota</taxon>
        <taxon>Actinomycetes</taxon>
        <taxon>Streptosporangiales</taxon>
        <taxon>Streptosporangiaceae</taxon>
        <taxon>Nonomuraea</taxon>
    </lineage>
</organism>
<keyword evidence="2" id="KW-1003">Cell membrane</keyword>
<keyword evidence="3 6" id="KW-0812">Transmembrane</keyword>
<feature type="transmembrane region" description="Helical" evidence="6">
    <location>
        <begin position="142"/>
        <end position="163"/>
    </location>
</feature>
<evidence type="ECO:0000256" key="6">
    <source>
        <dbReference type="SAM" id="Phobius"/>
    </source>
</evidence>
<dbReference type="Gene3D" id="1.20.1740.10">
    <property type="entry name" value="Amino acid/polyamine transporter I"/>
    <property type="match status" value="1"/>
</dbReference>
<keyword evidence="8" id="KW-1185">Reference proteome</keyword>
<dbReference type="InterPro" id="IPR050367">
    <property type="entry name" value="APC_superfamily"/>
</dbReference>
<feature type="transmembrane region" description="Helical" evidence="6">
    <location>
        <begin position="212"/>
        <end position="235"/>
    </location>
</feature>
<feature type="transmembrane region" description="Helical" evidence="6">
    <location>
        <begin position="34"/>
        <end position="56"/>
    </location>
</feature>
<dbReference type="Pfam" id="PF13520">
    <property type="entry name" value="AA_permease_2"/>
    <property type="match status" value="1"/>
</dbReference>
<comment type="caution">
    <text evidence="7">The sequence shown here is derived from an EMBL/GenBank/DDBJ whole genome shotgun (WGS) entry which is preliminary data.</text>
</comment>
<reference evidence="8" key="1">
    <citation type="journal article" date="2019" name="Int. J. Syst. Evol. Microbiol.">
        <title>The Global Catalogue of Microorganisms (GCM) 10K type strain sequencing project: providing services to taxonomists for standard genome sequencing and annotation.</title>
        <authorList>
            <consortium name="The Broad Institute Genomics Platform"/>
            <consortium name="The Broad Institute Genome Sequencing Center for Infectious Disease"/>
            <person name="Wu L."/>
            <person name="Ma J."/>
        </authorList>
    </citation>
    <scope>NUCLEOTIDE SEQUENCE [LARGE SCALE GENOMIC DNA]</scope>
    <source>
        <strain evidence="8">JCM 16114</strain>
    </source>
</reference>
<dbReference type="EMBL" id="BAAAQX010000055">
    <property type="protein sequence ID" value="GAA2215827.1"/>
    <property type="molecule type" value="Genomic_DNA"/>
</dbReference>
<evidence type="ECO:0000256" key="4">
    <source>
        <dbReference type="ARBA" id="ARBA00022989"/>
    </source>
</evidence>
<comment type="subcellular location">
    <subcellularLocation>
        <location evidence="1">Cell membrane</location>
        <topology evidence="1">Multi-pass membrane protein</topology>
    </subcellularLocation>
</comment>
<feature type="transmembrane region" description="Helical" evidence="6">
    <location>
        <begin position="7"/>
        <end position="28"/>
    </location>
</feature>
<dbReference type="InterPro" id="IPR002293">
    <property type="entry name" value="AA/rel_permease1"/>
</dbReference>
<feature type="transmembrane region" description="Helical" evidence="6">
    <location>
        <begin position="113"/>
        <end position="130"/>
    </location>
</feature>
<gene>
    <name evidence="7" type="ORF">GCM10009850_112950</name>
</gene>
<feature type="transmembrane region" description="Helical" evidence="6">
    <location>
        <begin position="175"/>
        <end position="200"/>
    </location>
</feature>
<keyword evidence="4 6" id="KW-1133">Transmembrane helix</keyword>
<accession>A0ABP5PVS0</accession>
<evidence type="ECO:0000256" key="2">
    <source>
        <dbReference type="ARBA" id="ARBA00022475"/>
    </source>
</evidence>
<evidence type="ECO:0000313" key="7">
    <source>
        <dbReference type="EMBL" id="GAA2215827.1"/>
    </source>
</evidence>
<dbReference type="RefSeq" id="WP_344494874.1">
    <property type="nucleotide sequence ID" value="NZ_BAAAQX010000055.1"/>
</dbReference>
<feature type="transmembrane region" description="Helical" evidence="6">
    <location>
        <begin position="247"/>
        <end position="269"/>
    </location>
</feature>
<evidence type="ECO:0000256" key="5">
    <source>
        <dbReference type="ARBA" id="ARBA00023136"/>
    </source>
</evidence>
<dbReference type="PANTHER" id="PTHR42770:SF13">
    <property type="entry name" value="L-METHIONINE_BRANCHED-CHAIN AMINO ACID EXPORTER YJEH"/>
    <property type="match status" value="1"/>
</dbReference>
<proteinExistence type="predicted"/>
<dbReference type="PANTHER" id="PTHR42770">
    <property type="entry name" value="AMINO ACID TRANSPORTER-RELATED"/>
    <property type="match status" value="1"/>
</dbReference>
<sequence length="382" mass="38124">MGVIRGTALYVAAIVGPGILTLPALAAAKAGPASLIALAGLLAISVPIAFTFTALHRVVPGPGGIVAYARQAFGERYGLVVGYWFYLGVPIGVPALGLIAGSYTATALGGGKAAEVTVGALITSAALLLNRRRTPGAGQAQLLLTGLLAALILITATVSLPHADTGHLSPFAPHGWLALGPAVLVLVWVLTGWEAVTAFAHGLGDQRAVRRVTAWTLLVVAVLYAAVAVPQILVLGPDATGAPVADLLRIGIGPAAATVAAGLAVVIALNNSAAYIASLAALRSGTPWAAALISAGGLLVAAVTDVGTAEFVALCAASQIPVYVSGLAAGVRLLPRWSASWWCALAATAATATLLVPAGLYLLAPAVIAAAVAVLTRTCINR</sequence>
<evidence type="ECO:0000256" key="3">
    <source>
        <dbReference type="ARBA" id="ARBA00022692"/>
    </source>
</evidence>
<keyword evidence="5 6" id="KW-0472">Membrane</keyword>